<dbReference type="EMBL" id="CAXAMN010021895">
    <property type="protein sequence ID" value="CAK9064345.1"/>
    <property type="molecule type" value="Genomic_DNA"/>
</dbReference>
<proteinExistence type="predicted"/>
<sequence length="286" mass="32680">MGMCLTEDGFITEVLPESQDPWVVSDGSEHESNSAWNLIKRHRLGQQPFEVTVIQRPRISPEEMGLGRPDRMHLPPDWVEVVPPGWGTQGKSYYRNSWTGQCCEFQPLPHPAYPLYPNQQDRLIRDQRLRALRTIARAALATQGKQACCAHSFGCDKQVLFRLLKDFVHDLHEPLRQRAIECLGELSVTQGFLDNRDILNSLQSRAKDDSPVVLTALIDALVPWKDENRHVELRRIAAKLIRTHSMGVEAYRLKFPDGFGFRMDVDDFLGLQENASSDEESNKSNY</sequence>
<reference evidence="1 2" key="1">
    <citation type="submission" date="2024-02" db="EMBL/GenBank/DDBJ databases">
        <authorList>
            <person name="Chen Y."/>
            <person name="Shah S."/>
            <person name="Dougan E. K."/>
            <person name="Thang M."/>
            <person name="Chan C."/>
        </authorList>
    </citation>
    <scope>NUCLEOTIDE SEQUENCE [LARGE SCALE GENOMIC DNA]</scope>
</reference>
<dbReference type="InterPro" id="IPR011989">
    <property type="entry name" value="ARM-like"/>
</dbReference>
<organism evidence="1 2">
    <name type="scientific">Durusdinium trenchii</name>
    <dbReference type="NCBI Taxonomy" id="1381693"/>
    <lineage>
        <taxon>Eukaryota</taxon>
        <taxon>Sar</taxon>
        <taxon>Alveolata</taxon>
        <taxon>Dinophyceae</taxon>
        <taxon>Suessiales</taxon>
        <taxon>Symbiodiniaceae</taxon>
        <taxon>Durusdinium</taxon>
    </lineage>
</organism>
<dbReference type="Proteomes" id="UP001642484">
    <property type="component" value="Unassembled WGS sequence"/>
</dbReference>
<evidence type="ECO:0008006" key="3">
    <source>
        <dbReference type="Google" id="ProtNLM"/>
    </source>
</evidence>
<comment type="caution">
    <text evidence="1">The sequence shown here is derived from an EMBL/GenBank/DDBJ whole genome shotgun (WGS) entry which is preliminary data.</text>
</comment>
<name>A0ABP0NKQ0_9DINO</name>
<dbReference type="Gene3D" id="1.25.10.10">
    <property type="entry name" value="Leucine-rich Repeat Variant"/>
    <property type="match status" value="1"/>
</dbReference>
<evidence type="ECO:0000313" key="1">
    <source>
        <dbReference type="EMBL" id="CAK9064345.1"/>
    </source>
</evidence>
<accession>A0ABP0NKQ0</accession>
<protein>
    <recommendedName>
        <fullName evidence="3">WW domain-containing protein</fullName>
    </recommendedName>
</protein>
<dbReference type="SUPFAM" id="SSF48371">
    <property type="entry name" value="ARM repeat"/>
    <property type="match status" value="1"/>
</dbReference>
<dbReference type="InterPro" id="IPR016024">
    <property type="entry name" value="ARM-type_fold"/>
</dbReference>
<gene>
    <name evidence="1" type="ORF">CCMP2556_LOCUS31612</name>
</gene>
<keyword evidence="2" id="KW-1185">Reference proteome</keyword>
<evidence type="ECO:0000313" key="2">
    <source>
        <dbReference type="Proteomes" id="UP001642484"/>
    </source>
</evidence>